<dbReference type="EMBL" id="JAOB01000047">
    <property type="protein sequence ID" value="EUA33255.1"/>
    <property type="molecule type" value="Genomic_DNA"/>
</dbReference>
<comment type="caution">
    <text evidence="1">The sequence shown here is derived from an EMBL/GenBank/DDBJ whole genome shotgun (WGS) entry which is preliminary data.</text>
</comment>
<dbReference type="PATRIC" id="fig|1299334.3.peg.5042"/>
<dbReference type="AlphaFoldDB" id="X8AR38"/>
<name>X8AR38_MYCXE</name>
<proteinExistence type="predicted"/>
<accession>X8AR38</accession>
<evidence type="ECO:0000313" key="1">
    <source>
        <dbReference type="EMBL" id="EUA33255.1"/>
    </source>
</evidence>
<organism evidence="1">
    <name type="scientific">Mycobacterium xenopi 4042</name>
    <dbReference type="NCBI Taxonomy" id="1299334"/>
    <lineage>
        <taxon>Bacteria</taxon>
        <taxon>Bacillati</taxon>
        <taxon>Actinomycetota</taxon>
        <taxon>Actinomycetes</taxon>
        <taxon>Mycobacteriales</taxon>
        <taxon>Mycobacteriaceae</taxon>
        <taxon>Mycobacterium</taxon>
    </lineage>
</organism>
<gene>
    <name evidence="1" type="ORF">I553_7665</name>
</gene>
<reference evidence="1" key="1">
    <citation type="submission" date="2014-01" db="EMBL/GenBank/DDBJ databases">
        <authorList>
            <person name="Brown-Elliot B."/>
            <person name="Wallace R."/>
            <person name="Lenaerts A."/>
            <person name="Ordway D."/>
            <person name="DeGroote M.A."/>
            <person name="Parker T."/>
            <person name="Sizemore C."/>
            <person name="Tallon L.J."/>
            <person name="Sadzewicz L.K."/>
            <person name="Sengamalay N."/>
            <person name="Fraser C.M."/>
            <person name="Hine E."/>
            <person name="Shefchek K.A."/>
            <person name="Das S.P."/>
            <person name="Tettelin H."/>
        </authorList>
    </citation>
    <scope>NUCLEOTIDE SEQUENCE [LARGE SCALE GENOMIC DNA]</scope>
    <source>
        <strain evidence="1">4042</strain>
    </source>
</reference>
<protein>
    <submittedName>
        <fullName evidence="1">Uncharacterized protein</fullName>
    </submittedName>
</protein>
<sequence>MDQAHDADHHRLIRLGGGLAPGLRLADETISTGGNLADTTGAGR</sequence>